<organism evidence="1 2">
    <name type="scientific">Shewanella algae</name>
    <dbReference type="NCBI Taxonomy" id="38313"/>
    <lineage>
        <taxon>Bacteria</taxon>
        <taxon>Pseudomonadati</taxon>
        <taxon>Pseudomonadota</taxon>
        <taxon>Gammaproteobacteria</taxon>
        <taxon>Alteromonadales</taxon>
        <taxon>Shewanellaceae</taxon>
        <taxon>Shewanella</taxon>
    </lineage>
</organism>
<name>A0A380BXZ6_9GAMM</name>
<dbReference type="EMBL" id="UGYO01000002">
    <property type="protein sequence ID" value="SUJ08131.1"/>
    <property type="molecule type" value="Genomic_DNA"/>
</dbReference>
<proteinExistence type="predicted"/>
<evidence type="ECO:0000313" key="2">
    <source>
        <dbReference type="Proteomes" id="UP000254069"/>
    </source>
</evidence>
<dbReference type="AlphaFoldDB" id="A0A380BXZ6"/>
<accession>A0A380BXZ6</accession>
<gene>
    <name evidence="1" type="ORF">NCTC10738_04044</name>
</gene>
<dbReference type="RefSeq" id="WP_115390424.1">
    <property type="nucleotide sequence ID" value="NZ_JADZHC010000047.1"/>
</dbReference>
<sequence length="304" mass="35055">MCGLCLEQGFVFSFVTEGFDAIEKADTEFPYYWYEFCDDWDVIVERFKKQPDSALNNRVLWARLFVTSFDAPLSARQLALWRHLSEELATSLPEYPTLSFHLNEASQFPEGIAAYISQDLPDSLELFAEANALLERHLLRANACVTMLNRRESNSVWDLICKEYDQNRDVFLVACWDEFRHRLFACSLLLTWAPESSTLKRFVVASPHYAVDFLALEYRLQRWLLQLCYRAKSAAFLAEYAALLLPEHLLYLLHTAQADVSEIRVVSQAYFSALDGQTALHPPHYGEKAVREAFESLSQRALGR</sequence>
<protein>
    <submittedName>
        <fullName evidence="1">Uncharacterized protein</fullName>
    </submittedName>
</protein>
<keyword evidence="2" id="KW-1185">Reference proteome</keyword>
<evidence type="ECO:0000313" key="1">
    <source>
        <dbReference type="EMBL" id="SUJ08131.1"/>
    </source>
</evidence>
<reference evidence="1 2" key="1">
    <citation type="submission" date="2018-06" db="EMBL/GenBank/DDBJ databases">
        <authorList>
            <consortium name="Pathogen Informatics"/>
            <person name="Doyle S."/>
        </authorList>
    </citation>
    <scope>NUCLEOTIDE SEQUENCE [LARGE SCALE GENOMIC DNA]</scope>
    <source>
        <strain evidence="1 2">NCTC10738</strain>
    </source>
</reference>
<dbReference type="Proteomes" id="UP000254069">
    <property type="component" value="Unassembled WGS sequence"/>
</dbReference>